<dbReference type="InterPro" id="IPR002227">
    <property type="entry name" value="Tyrosinase_Cu-bd"/>
</dbReference>
<keyword evidence="3" id="KW-0732">Signal</keyword>
<evidence type="ECO:0000256" key="3">
    <source>
        <dbReference type="SAM" id="SignalP"/>
    </source>
</evidence>
<reference evidence="6" key="1">
    <citation type="journal article" date="2017" name="Nat. Ecol. Evol.">
        <title>Genome expansion and lineage-specific genetic innovations in the forest pathogenic fungi Armillaria.</title>
        <authorList>
            <person name="Sipos G."/>
            <person name="Prasanna A.N."/>
            <person name="Walter M.C."/>
            <person name="O'Connor E."/>
            <person name="Balint B."/>
            <person name="Krizsan K."/>
            <person name="Kiss B."/>
            <person name="Hess J."/>
            <person name="Varga T."/>
            <person name="Slot J."/>
            <person name="Riley R."/>
            <person name="Boka B."/>
            <person name="Rigling D."/>
            <person name="Barry K."/>
            <person name="Lee J."/>
            <person name="Mihaltcheva S."/>
            <person name="LaButti K."/>
            <person name="Lipzen A."/>
            <person name="Waldron R."/>
            <person name="Moloney N.M."/>
            <person name="Sperisen C."/>
            <person name="Kredics L."/>
            <person name="Vagvoelgyi C."/>
            <person name="Patrignani A."/>
            <person name="Fitzpatrick D."/>
            <person name="Nagy I."/>
            <person name="Doyle S."/>
            <person name="Anderson J.B."/>
            <person name="Grigoriev I.V."/>
            <person name="Gueldener U."/>
            <person name="Muensterkoetter M."/>
            <person name="Nagy L.G."/>
        </authorList>
    </citation>
    <scope>NUCLEOTIDE SEQUENCE [LARGE SCALE GENOMIC DNA]</scope>
    <source>
        <strain evidence="6">C18/9</strain>
    </source>
</reference>
<dbReference type="OMA" id="STCTEPS"/>
<dbReference type="InterPro" id="IPR008922">
    <property type="entry name" value="Di-copper_centre_dom_sf"/>
</dbReference>
<keyword evidence="2" id="KW-0186">Copper</keyword>
<dbReference type="PANTHER" id="PTHR11474:SF126">
    <property type="entry name" value="TYROSINASE-LIKE PROTEIN TYR-1-RELATED"/>
    <property type="match status" value="1"/>
</dbReference>
<dbReference type="GO" id="GO:0046872">
    <property type="term" value="F:metal ion binding"/>
    <property type="evidence" value="ECO:0007669"/>
    <property type="project" value="UniProtKB-KW"/>
</dbReference>
<evidence type="ECO:0000256" key="2">
    <source>
        <dbReference type="ARBA" id="ARBA00023008"/>
    </source>
</evidence>
<dbReference type="PRINTS" id="PR00092">
    <property type="entry name" value="TYROSINASE"/>
</dbReference>
<evidence type="ECO:0000259" key="4">
    <source>
        <dbReference type="PROSITE" id="PS00498"/>
    </source>
</evidence>
<dbReference type="PANTHER" id="PTHR11474">
    <property type="entry name" value="TYROSINASE FAMILY MEMBER"/>
    <property type="match status" value="1"/>
</dbReference>
<proteinExistence type="predicted"/>
<dbReference type="OrthoDB" id="6132182at2759"/>
<dbReference type="Proteomes" id="UP000219338">
    <property type="component" value="Unassembled WGS sequence"/>
</dbReference>
<feature type="signal peptide" evidence="3">
    <location>
        <begin position="1"/>
        <end position="21"/>
    </location>
</feature>
<feature type="chain" id="PRO_5012990087" description="Tyrosinase copper-binding domain-containing protein" evidence="3">
    <location>
        <begin position="22"/>
        <end position="360"/>
    </location>
</feature>
<feature type="domain" description="Tyrosinase copper-binding" evidence="4">
    <location>
        <begin position="280"/>
        <end position="291"/>
    </location>
</feature>
<dbReference type="GO" id="GO:0016491">
    <property type="term" value="F:oxidoreductase activity"/>
    <property type="evidence" value="ECO:0007669"/>
    <property type="project" value="InterPro"/>
</dbReference>
<keyword evidence="6" id="KW-1185">Reference proteome</keyword>
<accession>A0A284QNI4</accession>
<gene>
    <name evidence="5" type="ORF">ARMOST_01236</name>
</gene>
<organism evidence="5 6">
    <name type="scientific">Armillaria ostoyae</name>
    <name type="common">Armillaria root rot fungus</name>
    <dbReference type="NCBI Taxonomy" id="47428"/>
    <lineage>
        <taxon>Eukaryota</taxon>
        <taxon>Fungi</taxon>
        <taxon>Dikarya</taxon>
        <taxon>Basidiomycota</taxon>
        <taxon>Agaricomycotina</taxon>
        <taxon>Agaricomycetes</taxon>
        <taxon>Agaricomycetidae</taxon>
        <taxon>Agaricales</taxon>
        <taxon>Marasmiineae</taxon>
        <taxon>Physalacriaceae</taxon>
        <taxon>Armillaria</taxon>
    </lineage>
</organism>
<dbReference type="Gene3D" id="1.10.1280.10">
    <property type="entry name" value="Di-copper center containing domain from catechol oxidase"/>
    <property type="match status" value="2"/>
</dbReference>
<evidence type="ECO:0000256" key="1">
    <source>
        <dbReference type="ARBA" id="ARBA00022723"/>
    </source>
</evidence>
<sequence>MLVTLSKLSLLVLATVQLARSLATSRRSTCTEPSIRVEWNTLTEDQKAAYFAAELCLFAAPAKTGIPGVVSRYDDFVGTHAQQADLPDGNDHWHVTGQSVLLQCSSYTTLTQRLYFTDSYMSIATTSMLTKQSFVPSADILVLYVQLVFTLFVKRITTLQLPYWNELADAGKFAASPVLLDFGGNGREEDDWAVIDGPFANLTRYLGYGPTNTKHLLTRKVNETESLEAGQTYVDALFAQDTFSGFKNAMGILTTQSGVHIAGHLGIGGDMGDYVTSPNDPTFWMHHGYIDYLWWKWQGDNKTRINDLNNMGYETQKEPATGYVETSGDTVIYLFDILPDVTVADVLDTQNGLLCYIFAT</sequence>
<dbReference type="Pfam" id="PF00264">
    <property type="entry name" value="Tyrosinase"/>
    <property type="match status" value="1"/>
</dbReference>
<dbReference type="PROSITE" id="PS00498">
    <property type="entry name" value="TYROSINASE_2"/>
    <property type="match status" value="1"/>
</dbReference>
<dbReference type="InterPro" id="IPR050316">
    <property type="entry name" value="Tyrosinase/Hemocyanin"/>
</dbReference>
<evidence type="ECO:0000313" key="6">
    <source>
        <dbReference type="Proteomes" id="UP000219338"/>
    </source>
</evidence>
<dbReference type="SUPFAM" id="SSF48056">
    <property type="entry name" value="Di-copper centre-containing domain"/>
    <property type="match status" value="1"/>
</dbReference>
<dbReference type="AlphaFoldDB" id="A0A284QNI4"/>
<dbReference type="EMBL" id="FUEG01000001">
    <property type="protein sequence ID" value="SJK97980.1"/>
    <property type="molecule type" value="Genomic_DNA"/>
</dbReference>
<name>A0A284QNI4_ARMOS</name>
<keyword evidence="1" id="KW-0479">Metal-binding</keyword>
<evidence type="ECO:0000313" key="5">
    <source>
        <dbReference type="EMBL" id="SJK97980.1"/>
    </source>
</evidence>
<protein>
    <recommendedName>
        <fullName evidence="4">Tyrosinase copper-binding domain-containing protein</fullName>
    </recommendedName>
</protein>